<feature type="binding site" evidence="1">
    <location>
        <position position="45"/>
    </location>
    <ligand>
        <name>substrate</name>
    </ligand>
</feature>
<feature type="binding site" evidence="1">
    <location>
        <position position="191"/>
    </location>
    <ligand>
        <name>ATP</name>
        <dbReference type="ChEBI" id="CHEBI:30616"/>
    </ligand>
</feature>
<feature type="binding site" evidence="1">
    <location>
        <position position="37"/>
    </location>
    <ligand>
        <name>Mg(2+)</name>
        <dbReference type="ChEBI" id="CHEBI:18420"/>
        <label>1</label>
    </ligand>
</feature>
<keyword evidence="1 3" id="KW-0808">Transferase</keyword>
<feature type="binding site" evidence="1">
    <location>
        <position position="66"/>
    </location>
    <ligand>
        <name>Mg(2+)</name>
        <dbReference type="ChEBI" id="CHEBI:18420"/>
        <label>4</label>
    </ligand>
</feature>
<keyword evidence="1" id="KW-0547">Nucleotide-binding</keyword>
<dbReference type="InterPro" id="IPR006283">
    <property type="entry name" value="ThiL-like"/>
</dbReference>
<dbReference type="GO" id="GO:0005524">
    <property type="term" value="F:ATP binding"/>
    <property type="evidence" value="ECO:0007669"/>
    <property type="project" value="UniProtKB-UniRule"/>
</dbReference>
<feature type="binding site" evidence="1">
    <location>
        <position position="38"/>
    </location>
    <ligand>
        <name>Mg(2+)</name>
        <dbReference type="ChEBI" id="CHEBI:18420"/>
        <label>2</label>
    </ligand>
</feature>
<feature type="binding site" evidence="1">
    <location>
        <position position="22"/>
    </location>
    <ligand>
        <name>Mg(2+)</name>
        <dbReference type="ChEBI" id="CHEBI:18420"/>
        <label>3</label>
    </ligand>
</feature>
<dbReference type="Gene3D" id="3.30.1330.10">
    <property type="entry name" value="PurM-like, N-terminal domain"/>
    <property type="match status" value="1"/>
</dbReference>
<dbReference type="PANTHER" id="PTHR30270:SF3">
    <property type="entry name" value="THIAMINE-MONOPHOSPHATE KINASE"/>
    <property type="match status" value="1"/>
</dbReference>
<feature type="binding site" evidence="1">
    <location>
        <begin position="110"/>
        <end position="111"/>
    </location>
    <ligand>
        <name>ATP</name>
        <dbReference type="ChEBI" id="CHEBI:30616"/>
    </ligand>
</feature>
<feature type="binding site" evidence="1">
    <location>
        <position position="280"/>
    </location>
    <ligand>
        <name>substrate</name>
    </ligand>
</feature>
<comment type="caution">
    <text evidence="1">Lacks conserved residue(s) required for the propagation of feature annotation.</text>
</comment>
<proteinExistence type="inferred from homology"/>
<dbReference type="SUPFAM" id="SSF56042">
    <property type="entry name" value="PurM C-terminal domain-like"/>
    <property type="match status" value="1"/>
</dbReference>
<dbReference type="HAMAP" id="MF_02128">
    <property type="entry name" value="TMP_kinase"/>
    <property type="match status" value="1"/>
</dbReference>
<dbReference type="SUPFAM" id="SSF55326">
    <property type="entry name" value="PurM N-terminal domain-like"/>
    <property type="match status" value="1"/>
</dbReference>
<dbReference type="InterPro" id="IPR036676">
    <property type="entry name" value="PurM-like_C_sf"/>
</dbReference>
<dbReference type="Pfam" id="PF00586">
    <property type="entry name" value="AIRS"/>
    <property type="match status" value="1"/>
</dbReference>
<keyword evidence="1" id="KW-0479">Metal-binding</keyword>
<keyword evidence="1" id="KW-0460">Magnesium</keyword>
<comment type="catalytic activity">
    <reaction evidence="1">
        <text>thiamine phosphate + ATP = thiamine diphosphate + ADP</text>
        <dbReference type="Rhea" id="RHEA:15913"/>
        <dbReference type="ChEBI" id="CHEBI:30616"/>
        <dbReference type="ChEBI" id="CHEBI:37575"/>
        <dbReference type="ChEBI" id="CHEBI:58937"/>
        <dbReference type="ChEBI" id="CHEBI:456216"/>
        <dbReference type="EC" id="2.7.4.16"/>
    </reaction>
</comment>
<organism evidence="3 4">
    <name type="scientific">Methanofollis aquaemaris</name>
    <dbReference type="NCBI Taxonomy" id="126734"/>
    <lineage>
        <taxon>Archaea</taxon>
        <taxon>Methanobacteriati</taxon>
        <taxon>Methanobacteriota</taxon>
        <taxon>Stenosarchaea group</taxon>
        <taxon>Methanomicrobia</taxon>
        <taxon>Methanomicrobiales</taxon>
        <taxon>Methanomicrobiaceae</taxon>
        <taxon>Methanofollis</taxon>
    </lineage>
</organism>
<dbReference type="UniPathway" id="UPA00060">
    <property type="reaction ID" value="UER00142"/>
</dbReference>
<feature type="binding site" evidence="1">
    <location>
        <position position="134"/>
    </location>
    <ligand>
        <name>ATP</name>
        <dbReference type="ChEBI" id="CHEBI:30616"/>
    </ligand>
</feature>
<dbReference type="RefSeq" id="WP_265580575.1">
    <property type="nucleotide sequence ID" value="NZ_CP036172.1"/>
</dbReference>
<dbReference type="GeneID" id="76424541"/>
<protein>
    <recommendedName>
        <fullName evidence="1">Thiamine-monophosphate kinase</fullName>
        <shortName evidence="1">TMP kinase</shortName>
        <shortName evidence="1">Thiamine-phosphate kinase</shortName>
        <ecNumber evidence="1">2.7.4.16</ecNumber>
    </recommendedName>
</protein>
<name>A0A8A3S5Y3_9EURY</name>
<feature type="domain" description="PurM-like N-terminal" evidence="2">
    <location>
        <begin position="21"/>
        <end position="127"/>
    </location>
</feature>
<evidence type="ECO:0000313" key="4">
    <source>
        <dbReference type="Proteomes" id="UP001042704"/>
    </source>
</evidence>
<feature type="binding site" evidence="1">
    <location>
        <position position="38"/>
    </location>
    <ligand>
        <name>Mg(2+)</name>
        <dbReference type="ChEBI" id="CHEBI:18420"/>
        <label>1</label>
    </ligand>
</feature>
<keyword evidence="1" id="KW-0067">ATP-binding</keyword>
<accession>A0A8A3S5Y3</accession>
<feature type="binding site" evidence="1">
    <location>
        <position position="189"/>
    </location>
    <ligand>
        <name>Mg(2+)</name>
        <dbReference type="ChEBI" id="CHEBI:18420"/>
        <label>3</label>
    </ligand>
</feature>
<dbReference type="CDD" id="cd02194">
    <property type="entry name" value="ThiL"/>
    <property type="match status" value="1"/>
</dbReference>
<comment type="pathway">
    <text evidence="1">Cofactor biosynthesis; thiamine diphosphate biosynthesis; thiamine diphosphate from thiamine phosphate: step 1/1.</text>
</comment>
<keyword evidence="1 3" id="KW-0418">Kinase</keyword>
<dbReference type="PANTHER" id="PTHR30270">
    <property type="entry name" value="THIAMINE-MONOPHOSPHATE KINASE"/>
    <property type="match status" value="1"/>
</dbReference>
<feature type="binding site" evidence="1">
    <location>
        <position position="66"/>
    </location>
    <ligand>
        <name>Mg(2+)</name>
        <dbReference type="ChEBI" id="CHEBI:18420"/>
        <label>2</label>
    </ligand>
</feature>
<dbReference type="AlphaFoldDB" id="A0A8A3S5Y3"/>
<reference evidence="3" key="2">
    <citation type="submission" date="2019-02" db="EMBL/GenBank/DDBJ databases">
        <authorList>
            <person name="Chen S.-C."/>
            <person name="Chien H.-H."/>
            <person name="Lai M.-C."/>
        </authorList>
    </citation>
    <scope>NUCLEOTIDE SEQUENCE</scope>
    <source>
        <strain evidence="3">N2F9704</strain>
    </source>
</reference>
<reference evidence="3" key="1">
    <citation type="journal article" date="2001" name="Int. J. Syst. Evol. Microbiol.">
        <title>Methanofollis aquaemaris sp. nov., a methanogen isolated from an aquaculture fish pond.</title>
        <authorList>
            <person name="Lai M.C."/>
            <person name="Chen S.C."/>
        </authorList>
    </citation>
    <scope>NUCLEOTIDE SEQUENCE</scope>
    <source>
        <strain evidence="3">N2F9704</strain>
    </source>
</reference>
<dbReference type="EC" id="2.7.4.16" evidence="1"/>
<feature type="binding site" evidence="1">
    <location>
        <position position="36"/>
    </location>
    <ligand>
        <name>Mg(2+)</name>
        <dbReference type="ChEBI" id="CHEBI:18420"/>
        <label>4</label>
    </ligand>
</feature>
<dbReference type="Proteomes" id="UP001042704">
    <property type="component" value="Chromosome"/>
</dbReference>
<dbReference type="GO" id="GO:0009228">
    <property type="term" value="P:thiamine biosynthetic process"/>
    <property type="evidence" value="ECO:0007669"/>
    <property type="project" value="UniProtKB-KW"/>
</dbReference>
<gene>
    <name evidence="1 3" type="primary">thiL</name>
    <name evidence="3" type="ORF">RJ40_09190</name>
</gene>
<feature type="binding site" evidence="1">
    <location>
        <position position="111"/>
    </location>
    <ligand>
        <name>Mg(2+)</name>
        <dbReference type="ChEBI" id="CHEBI:18420"/>
        <label>1</label>
    </ligand>
</feature>
<dbReference type="PIRSF" id="PIRSF005303">
    <property type="entry name" value="Thiam_monoph_kin"/>
    <property type="match status" value="1"/>
</dbReference>
<dbReference type="GO" id="GO:0000287">
    <property type="term" value="F:magnesium ion binding"/>
    <property type="evidence" value="ECO:0007669"/>
    <property type="project" value="UniProtKB-UniRule"/>
</dbReference>
<dbReference type="KEGG" id="maqe:RJ40_09190"/>
<dbReference type="NCBIfam" id="TIGR01379">
    <property type="entry name" value="thiL"/>
    <property type="match status" value="1"/>
</dbReference>
<comment type="miscellaneous">
    <text evidence="1">Reaction mechanism of ThiL seems to utilize a direct, inline transfer of the gamma-phosphate of ATP to TMP rather than a phosphorylated enzyme intermediate.</text>
</comment>
<dbReference type="InterPro" id="IPR016188">
    <property type="entry name" value="PurM-like_N"/>
</dbReference>
<dbReference type="GO" id="GO:0009030">
    <property type="term" value="F:thiamine-phosphate kinase activity"/>
    <property type="evidence" value="ECO:0007669"/>
    <property type="project" value="UniProtKB-UniRule"/>
</dbReference>
<keyword evidence="4" id="KW-1185">Reference proteome</keyword>
<comment type="function">
    <text evidence="1">Catalyzes the ATP-dependent phosphorylation of thiamine-monophosphate (TMP) to form thiamine-pyrophosphate (TPP), the active form of vitamin B1.</text>
</comment>
<evidence type="ECO:0000313" key="3">
    <source>
        <dbReference type="EMBL" id="QSZ67667.1"/>
    </source>
</evidence>
<sequence>MDERGLIRGISAILPGGATADDCAVLPHGDELLLLSTDMLHETTDFPVGMTDAEIGWMAAAVTISDIAGMGARPLALLLAAGLDRPERLAGITEGAARCCRTYGASLVGGDTDAHTELTLVSTGLGAAEQVVRRRGARVGDLICVTGYLGGAQAALSGYDDYWQRLIAPRPRVAEGRTLNAAGATAMMDISDGLAMSLHDLLGVNGCGFAVESERLPGPAGVPEAEGRAFALSGGGDFELLFTIPPEHFPVAGVEATAVGRAVAAHGVWADGVPLAAEGYMHRWE</sequence>
<evidence type="ECO:0000256" key="1">
    <source>
        <dbReference type="HAMAP-Rule" id="MF_02128"/>
    </source>
</evidence>
<dbReference type="InterPro" id="IPR036921">
    <property type="entry name" value="PurM-like_N_sf"/>
</dbReference>
<feature type="binding site" evidence="1">
    <location>
        <position position="192"/>
    </location>
    <ligand>
        <name>Mg(2+)</name>
        <dbReference type="ChEBI" id="CHEBI:18420"/>
        <label>5</label>
    </ligand>
</feature>
<evidence type="ECO:0000259" key="2">
    <source>
        <dbReference type="Pfam" id="PF00586"/>
    </source>
</evidence>
<feature type="binding site" evidence="1">
    <location>
        <position position="22"/>
    </location>
    <ligand>
        <name>Mg(2+)</name>
        <dbReference type="ChEBI" id="CHEBI:18420"/>
        <label>4</label>
    </ligand>
</feature>
<dbReference type="GO" id="GO:0009229">
    <property type="term" value="P:thiamine diphosphate biosynthetic process"/>
    <property type="evidence" value="ECO:0007669"/>
    <property type="project" value="UniProtKB-UniRule"/>
</dbReference>
<comment type="similarity">
    <text evidence="1">Belongs to the thiamine-monophosphate kinase family.</text>
</comment>
<dbReference type="Gene3D" id="3.90.650.10">
    <property type="entry name" value="PurM-like C-terminal domain"/>
    <property type="match status" value="1"/>
</dbReference>
<dbReference type="EMBL" id="CP036172">
    <property type="protein sequence ID" value="QSZ67667.1"/>
    <property type="molecule type" value="Genomic_DNA"/>
</dbReference>
<keyword evidence="1" id="KW-0784">Thiamine biosynthesis</keyword>
<feature type="binding site" evidence="1">
    <location>
        <position position="66"/>
    </location>
    <ligand>
        <name>Mg(2+)</name>
        <dbReference type="ChEBI" id="CHEBI:18420"/>
        <label>3</label>
    </ligand>
</feature>